<reference evidence="3 4" key="1">
    <citation type="journal article" date="2022" name="bioRxiv">
        <title>Genomics of Preaxostyla Flagellates Illuminates Evolutionary Transitions and the Path Towards Mitochondrial Loss.</title>
        <authorList>
            <person name="Novak L.V.F."/>
            <person name="Treitli S.C."/>
            <person name="Pyrih J."/>
            <person name="Halakuc P."/>
            <person name="Pipaliya S.V."/>
            <person name="Vacek V."/>
            <person name="Brzon O."/>
            <person name="Soukal P."/>
            <person name="Eme L."/>
            <person name="Dacks J.B."/>
            <person name="Karnkowska A."/>
            <person name="Elias M."/>
            <person name="Hampl V."/>
        </authorList>
    </citation>
    <scope>NUCLEOTIDE SEQUENCE [LARGE SCALE GENOMIC DNA]</scope>
    <source>
        <strain evidence="3">NAU3</strain>
        <tissue evidence="3">Gut</tissue>
    </source>
</reference>
<keyword evidence="2" id="KW-0812">Transmembrane</keyword>
<dbReference type="EMBL" id="JARBJD010000328">
    <property type="protein sequence ID" value="KAK2943783.1"/>
    <property type="molecule type" value="Genomic_DNA"/>
</dbReference>
<dbReference type="SUPFAM" id="SSF54001">
    <property type="entry name" value="Cysteine proteinases"/>
    <property type="match status" value="1"/>
</dbReference>
<feature type="region of interest" description="Disordered" evidence="1">
    <location>
        <begin position="47"/>
        <end position="83"/>
    </location>
</feature>
<accession>A0ABQ9WWU4</accession>
<evidence type="ECO:0000256" key="1">
    <source>
        <dbReference type="SAM" id="MobiDB-lite"/>
    </source>
</evidence>
<dbReference type="Gene3D" id="3.90.70.10">
    <property type="entry name" value="Cysteine proteinases"/>
    <property type="match status" value="1"/>
</dbReference>
<evidence type="ECO:0000313" key="4">
    <source>
        <dbReference type="Proteomes" id="UP001281761"/>
    </source>
</evidence>
<organism evidence="3 4">
    <name type="scientific">Blattamonas nauphoetae</name>
    <dbReference type="NCBI Taxonomy" id="2049346"/>
    <lineage>
        <taxon>Eukaryota</taxon>
        <taxon>Metamonada</taxon>
        <taxon>Preaxostyla</taxon>
        <taxon>Oxymonadida</taxon>
        <taxon>Blattamonas</taxon>
    </lineage>
</organism>
<evidence type="ECO:0008006" key="5">
    <source>
        <dbReference type="Google" id="ProtNLM"/>
    </source>
</evidence>
<feature type="compositionally biased region" description="Low complexity" evidence="1">
    <location>
        <begin position="72"/>
        <end position="83"/>
    </location>
</feature>
<gene>
    <name evidence="3" type="ORF">BLNAU_21288</name>
</gene>
<protein>
    <recommendedName>
        <fullName evidence="5">Cytochrome c domain-containing protein</fullName>
    </recommendedName>
</protein>
<sequence>MFLRRFPQHISIASLAISLLLFLSVVFELRRKVDLDDMRNAELHTPTLKLDNPTKTSLAPTHSLVGPSQVQTKPPTAQPASSPTTVTLFVNNHKTTANSRTATPHVSVRDPSGVLTQQINQTTSRPPTSGHNLQSKLLIELLSRKVPECTTDGKRGEAFLNTLFHDSYRHFTSCLTCHSRTSHSEPFLEMNLPICGNIGRDDVFPDTDSLSDLFYTITAPERLVGDNLYA</sequence>
<keyword evidence="2" id="KW-1133">Transmembrane helix</keyword>
<feature type="compositionally biased region" description="Polar residues" evidence="1">
    <location>
        <begin position="53"/>
        <end position="71"/>
    </location>
</feature>
<comment type="caution">
    <text evidence="3">The sequence shown here is derived from an EMBL/GenBank/DDBJ whole genome shotgun (WGS) entry which is preliminary data.</text>
</comment>
<evidence type="ECO:0000256" key="2">
    <source>
        <dbReference type="SAM" id="Phobius"/>
    </source>
</evidence>
<keyword evidence="2" id="KW-0472">Membrane</keyword>
<dbReference type="Proteomes" id="UP001281761">
    <property type="component" value="Unassembled WGS sequence"/>
</dbReference>
<evidence type="ECO:0000313" key="3">
    <source>
        <dbReference type="EMBL" id="KAK2943783.1"/>
    </source>
</evidence>
<dbReference type="InterPro" id="IPR038765">
    <property type="entry name" value="Papain-like_cys_pep_sf"/>
</dbReference>
<keyword evidence="4" id="KW-1185">Reference proteome</keyword>
<proteinExistence type="predicted"/>
<feature type="transmembrane region" description="Helical" evidence="2">
    <location>
        <begin position="6"/>
        <end position="29"/>
    </location>
</feature>
<name>A0ABQ9WWU4_9EUKA</name>